<keyword evidence="7" id="KW-1185">Reference proteome</keyword>
<evidence type="ECO:0000256" key="3">
    <source>
        <dbReference type="ARBA" id="ARBA00022801"/>
    </source>
</evidence>
<dbReference type="Proteomes" id="UP000241074">
    <property type="component" value="Chromosome"/>
</dbReference>
<evidence type="ECO:0000256" key="1">
    <source>
        <dbReference type="ARBA" id="ARBA00001936"/>
    </source>
</evidence>
<dbReference type="EC" id="3.6.1.-" evidence="4"/>
<dbReference type="OrthoDB" id="9816040at2"/>
<dbReference type="PROSITE" id="PS51462">
    <property type="entry name" value="NUDIX"/>
    <property type="match status" value="1"/>
</dbReference>
<dbReference type="InterPro" id="IPR000086">
    <property type="entry name" value="NUDIX_hydrolase_dom"/>
</dbReference>
<dbReference type="EMBL" id="CP027860">
    <property type="protein sequence ID" value="AVP95897.1"/>
    <property type="molecule type" value="Genomic_DNA"/>
</dbReference>
<gene>
    <name evidence="4" type="primary">rppH</name>
    <name evidence="4" type="synonym">nudH</name>
    <name evidence="6" type="ORF">C7S18_01200</name>
</gene>
<name>A0A2P1PM43_9GAMM</name>
<reference evidence="6 7" key="2">
    <citation type="submission" date="2018-03" db="EMBL/GenBank/DDBJ databases">
        <authorList>
            <person name="Keele B.F."/>
        </authorList>
    </citation>
    <scope>NUCLEOTIDE SEQUENCE [LARGE SCALE GENOMIC DNA]</scope>
    <source>
        <strain evidence="6 7">D13</strain>
    </source>
</reference>
<evidence type="ECO:0000259" key="5">
    <source>
        <dbReference type="PROSITE" id="PS51462"/>
    </source>
</evidence>
<comment type="cofactor">
    <cofactor evidence="4">
        <name>a divalent metal cation</name>
        <dbReference type="ChEBI" id="CHEBI:60240"/>
    </cofactor>
</comment>
<evidence type="ECO:0000313" key="6">
    <source>
        <dbReference type="EMBL" id="AVP95897.1"/>
    </source>
</evidence>
<dbReference type="Pfam" id="PF00293">
    <property type="entry name" value="NUDIX"/>
    <property type="match status" value="1"/>
</dbReference>
<accession>A0A2P1PM43</accession>
<keyword evidence="3 4" id="KW-0378">Hydrolase</keyword>
<dbReference type="InterPro" id="IPR020476">
    <property type="entry name" value="Nudix_hydrolase"/>
</dbReference>
<dbReference type="HAMAP" id="MF_00298">
    <property type="entry name" value="Nudix_RppH"/>
    <property type="match status" value="1"/>
</dbReference>
<dbReference type="FunFam" id="3.90.79.10:FF:000001">
    <property type="entry name" value="RNA pyrophosphohydrolase"/>
    <property type="match status" value="1"/>
</dbReference>
<dbReference type="InterPro" id="IPR015797">
    <property type="entry name" value="NUDIX_hydrolase-like_dom_sf"/>
</dbReference>
<comment type="similarity">
    <text evidence="4">Belongs to the Nudix hydrolase family. RppH subfamily.</text>
</comment>
<dbReference type="InterPro" id="IPR020084">
    <property type="entry name" value="NUDIX_hydrolase_CS"/>
</dbReference>
<evidence type="ECO:0000256" key="4">
    <source>
        <dbReference type="HAMAP-Rule" id="MF_00298"/>
    </source>
</evidence>
<comment type="cofactor">
    <cofactor evidence="2">
        <name>Mg(2+)</name>
        <dbReference type="ChEBI" id="CHEBI:18420"/>
    </cofactor>
</comment>
<dbReference type="KEGG" id="xba:C7S18_01200"/>
<dbReference type="Gene3D" id="3.90.79.10">
    <property type="entry name" value="Nucleoside Triphosphate Pyrophosphohydrolase"/>
    <property type="match status" value="1"/>
</dbReference>
<reference evidence="6 7" key="1">
    <citation type="submission" date="2018-03" db="EMBL/GenBank/DDBJ databases">
        <title>Ahniella affigens gen. nov., sp. nov., a gammaproteobacterium isolated from sandy soil near a stream.</title>
        <authorList>
            <person name="Ko Y."/>
            <person name="Kim J.-H."/>
        </authorList>
    </citation>
    <scope>NUCLEOTIDE SEQUENCE [LARGE SCALE GENOMIC DNA]</scope>
    <source>
        <strain evidence="6 7">D13</strain>
    </source>
</reference>
<comment type="function">
    <text evidence="4">Accelerates the degradation of transcripts by removing pyrophosphate from the 5'-end of triphosphorylated RNA, leading to a more labile monophosphorylated state that can stimulate subsequent ribonuclease cleavage.</text>
</comment>
<dbReference type="PANTHER" id="PTHR43736:SF1">
    <property type="entry name" value="DIHYDRONEOPTERIN TRIPHOSPHATE DIPHOSPHATASE"/>
    <property type="match status" value="1"/>
</dbReference>
<evidence type="ECO:0000256" key="2">
    <source>
        <dbReference type="ARBA" id="ARBA00001946"/>
    </source>
</evidence>
<dbReference type="GO" id="GO:0034353">
    <property type="term" value="F:mRNA 5'-diphosphatase activity"/>
    <property type="evidence" value="ECO:0007669"/>
    <property type="project" value="UniProtKB-ARBA"/>
</dbReference>
<evidence type="ECO:0000313" key="7">
    <source>
        <dbReference type="Proteomes" id="UP000241074"/>
    </source>
</evidence>
<dbReference type="PROSITE" id="PS00893">
    <property type="entry name" value="NUDIX_BOX"/>
    <property type="match status" value="1"/>
</dbReference>
<feature type="domain" description="Nudix hydrolase" evidence="5">
    <location>
        <begin position="6"/>
        <end position="149"/>
    </location>
</feature>
<protein>
    <recommendedName>
        <fullName evidence="4">RNA pyrophosphohydrolase</fullName>
        <ecNumber evidence="4">3.6.1.-</ecNumber>
    </recommendedName>
    <alternativeName>
        <fullName evidence="4">(Di)nucleoside polyphosphate hydrolase</fullName>
    </alternativeName>
</protein>
<dbReference type="NCBIfam" id="NF001938">
    <property type="entry name" value="PRK00714.1-5"/>
    <property type="match status" value="1"/>
</dbReference>
<proteinExistence type="inferred from homology"/>
<dbReference type="RefSeq" id="WP_106889826.1">
    <property type="nucleotide sequence ID" value="NZ_CP027860.1"/>
</dbReference>
<dbReference type="PANTHER" id="PTHR43736">
    <property type="entry name" value="ADP-RIBOSE PYROPHOSPHATASE"/>
    <property type="match status" value="1"/>
</dbReference>
<dbReference type="SUPFAM" id="SSF55811">
    <property type="entry name" value="Nudix"/>
    <property type="match status" value="1"/>
</dbReference>
<dbReference type="AlphaFoldDB" id="A0A2P1PM43"/>
<feature type="short sequence motif" description="Nudix box" evidence="4">
    <location>
        <begin position="38"/>
        <end position="59"/>
    </location>
</feature>
<dbReference type="PRINTS" id="PR00502">
    <property type="entry name" value="NUDIXFAMILY"/>
</dbReference>
<sequence>MIDPDGYRPNVGIVLMQGDGRVFWARRVSRDGWQFPQGGIHSDETPLEAMYRELREETGLGPEHVEVLASTPGWLRYRLPKRYIRRREKPVCLGQKQVWFLLRMVGCDEDVRLDSADKPEFDTFTWVHFWYPLDNVVDFKREVYDRALTHLSSHARILVELPERATPPQFAEIKRHRGYLRGGRQLAR</sequence>
<organism evidence="6 7">
    <name type="scientific">Ahniella affigens</name>
    <dbReference type="NCBI Taxonomy" id="2021234"/>
    <lineage>
        <taxon>Bacteria</taxon>
        <taxon>Pseudomonadati</taxon>
        <taxon>Pseudomonadota</taxon>
        <taxon>Gammaproteobacteria</taxon>
        <taxon>Lysobacterales</taxon>
        <taxon>Rhodanobacteraceae</taxon>
        <taxon>Ahniella</taxon>
    </lineage>
</organism>
<dbReference type="InterPro" id="IPR022927">
    <property type="entry name" value="RppH"/>
</dbReference>
<dbReference type="NCBIfam" id="NF001937">
    <property type="entry name" value="PRK00714.1-4"/>
    <property type="match status" value="1"/>
</dbReference>
<dbReference type="CDD" id="cd03671">
    <property type="entry name" value="NUDIX_Ap4A_hydrolase_plant_like"/>
    <property type="match status" value="1"/>
</dbReference>
<comment type="cofactor">
    <cofactor evidence="1">
        <name>Mn(2+)</name>
        <dbReference type="ChEBI" id="CHEBI:29035"/>
    </cofactor>
</comment>